<organism evidence="2 3">
    <name type="scientific">Streblomastix strix</name>
    <dbReference type="NCBI Taxonomy" id="222440"/>
    <lineage>
        <taxon>Eukaryota</taxon>
        <taxon>Metamonada</taxon>
        <taxon>Preaxostyla</taxon>
        <taxon>Oxymonadida</taxon>
        <taxon>Streblomastigidae</taxon>
        <taxon>Streblomastix</taxon>
    </lineage>
</organism>
<comment type="caution">
    <text evidence="2">The sequence shown here is derived from an EMBL/GenBank/DDBJ whole genome shotgun (WGS) entry which is preliminary data.</text>
</comment>
<reference evidence="2 3" key="1">
    <citation type="submission" date="2019-03" db="EMBL/GenBank/DDBJ databases">
        <title>Single cell metagenomics reveals metabolic interactions within the superorganism composed of flagellate Streblomastix strix and complex community of Bacteroidetes bacteria on its surface.</title>
        <authorList>
            <person name="Treitli S.C."/>
            <person name="Kolisko M."/>
            <person name="Husnik F."/>
            <person name="Keeling P."/>
            <person name="Hampl V."/>
        </authorList>
    </citation>
    <scope>NUCLEOTIDE SEQUENCE [LARGE SCALE GENOMIC DNA]</scope>
    <source>
        <strain evidence="2">ST1C</strain>
    </source>
</reference>
<feature type="transmembrane region" description="Helical" evidence="1">
    <location>
        <begin position="52"/>
        <end position="70"/>
    </location>
</feature>
<proteinExistence type="predicted"/>
<gene>
    <name evidence="2" type="ORF">EZS28_028716</name>
</gene>
<sequence>MTSSADEELIQEIGESINQTQSSIQNLRKLKRQGTANSQRSTSRNALTSPPVLLALTAVLAAFVAGIVKLSNYTRPQGYSSGL</sequence>
<dbReference type="Proteomes" id="UP000324800">
    <property type="component" value="Unassembled WGS sequence"/>
</dbReference>
<dbReference type="EMBL" id="SNRW01011010">
    <property type="protein sequence ID" value="KAA6375755.1"/>
    <property type="molecule type" value="Genomic_DNA"/>
</dbReference>
<name>A0A5J4V142_9EUKA</name>
<keyword evidence="1" id="KW-0812">Transmembrane</keyword>
<keyword evidence="1" id="KW-0472">Membrane</keyword>
<evidence type="ECO:0000313" key="2">
    <source>
        <dbReference type="EMBL" id="KAA6375755.1"/>
    </source>
</evidence>
<evidence type="ECO:0000256" key="1">
    <source>
        <dbReference type="SAM" id="Phobius"/>
    </source>
</evidence>
<evidence type="ECO:0000313" key="3">
    <source>
        <dbReference type="Proteomes" id="UP000324800"/>
    </source>
</evidence>
<dbReference type="AlphaFoldDB" id="A0A5J4V142"/>
<keyword evidence="1" id="KW-1133">Transmembrane helix</keyword>
<accession>A0A5J4V142</accession>
<protein>
    <submittedName>
        <fullName evidence="2">Uncharacterized protein</fullName>
    </submittedName>
</protein>